<dbReference type="Gramene" id="Zm00001eb434320_T002">
    <property type="protein sequence ID" value="Zm00001eb434320_P002"/>
    <property type="gene ID" value="Zm00001eb434320"/>
</dbReference>
<dbReference type="InterPro" id="IPR036649">
    <property type="entry name" value="Pyrophosphatase_sf"/>
</dbReference>
<dbReference type="GO" id="GO:0005829">
    <property type="term" value="C:cytosol"/>
    <property type="evidence" value="ECO:0000318"/>
    <property type="project" value="GO_Central"/>
</dbReference>
<dbReference type="FunFam" id="3.90.80.10:FF:000002">
    <property type="entry name" value="Soluble inorganic pyrophosphatase 4"/>
    <property type="match status" value="1"/>
</dbReference>
<reference evidence="13" key="1">
    <citation type="journal article" date="2009" name="Science">
        <title>The B73 maize genome: complexity, diversity, and dynamics.</title>
        <authorList>
            <person name="Schnable P.S."/>
            <person name="Ware D."/>
            <person name="Fulton R.S."/>
            <person name="Stein J.C."/>
            <person name="Wei F."/>
            <person name="Pasternak S."/>
            <person name="Liang C."/>
            <person name="Zhang J."/>
            <person name="Fulton L."/>
            <person name="Graves T.A."/>
            <person name="Minx P."/>
            <person name="Reily A.D."/>
            <person name="Courtney L."/>
            <person name="Kruchowski S.S."/>
            <person name="Tomlinson C."/>
            <person name="Strong C."/>
            <person name="Delehaunty K."/>
            <person name="Fronick C."/>
            <person name="Courtney B."/>
            <person name="Rock S.M."/>
            <person name="Belter E."/>
            <person name="Du F."/>
            <person name="Kim K."/>
            <person name="Abbott R.M."/>
            <person name="Cotton M."/>
            <person name="Levy A."/>
            <person name="Marchetto P."/>
            <person name="Ochoa K."/>
            <person name="Jackson S.M."/>
            <person name="Gillam B."/>
            <person name="Chen W."/>
            <person name="Yan L."/>
            <person name="Higginbotham J."/>
            <person name="Cardenas M."/>
            <person name="Waligorski J."/>
            <person name="Applebaum E."/>
            <person name="Phelps L."/>
            <person name="Falcone J."/>
            <person name="Kanchi K."/>
            <person name="Thane T."/>
            <person name="Scimone A."/>
            <person name="Thane N."/>
            <person name="Henke J."/>
            <person name="Wang T."/>
            <person name="Ruppert J."/>
            <person name="Shah N."/>
            <person name="Rotter K."/>
            <person name="Hodges J."/>
            <person name="Ingenthron E."/>
            <person name="Cordes M."/>
            <person name="Kohlberg S."/>
            <person name="Sgro J."/>
            <person name="Delgado B."/>
            <person name="Mead K."/>
            <person name="Chinwalla A."/>
            <person name="Leonard S."/>
            <person name="Crouse K."/>
            <person name="Collura K."/>
            <person name="Kudrna D."/>
            <person name="Currie J."/>
            <person name="He R."/>
            <person name="Angelova A."/>
            <person name="Rajasekar S."/>
            <person name="Mueller T."/>
            <person name="Lomeli R."/>
            <person name="Scara G."/>
            <person name="Ko A."/>
            <person name="Delaney K."/>
            <person name="Wissotski M."/>
            <person name="Lopez G."/>
            <person name="Campos D."/>
            <person name="Braidotti M."/>
            <person name="Ashley E."/>
            <person name="Golser W."/>
            <person name="Kim H."/>
            <person name="Lee S."/>
            <person name="Lin J."/>
            <person name="Dujmic Z."/>
            <person name="Kim W."/>
            <person name="Talag J."/>
            <person name="Zuccolo A."/>
            <person name="Fan C."/>
            <person name="Sebastian A."/>
            <person name="Kramer M."/>
            <person name="Spiegel L."/>
            <person name="Nascimento L."/>
            <person name="Zutavern T."/>
            <person name="Miller B."/>
            <person name="Ambroise C."/>
            <person name="Muller S."/>
            <person name="Spooner W."/>
            <person name="Narechania A."/>
            <person name="Ren L."/>
            <person name="Wei S."/>
            <person name="Kumari S."/>
            <person name="Faga B."/>
            <person name="Levy M.J."/>
            <person name="McMahan L."/>
            <person name="Van Buren P."/>
            <person name="Vaughn M.W."/>
            <person name="Ying K."/>
            <person name="Yeh C.-T."/>
            <person name="Emrich S.J."/>
            <person name="Jia Y."/>
            <person name="Kalyanaraman A."/>
            <person name="Hsia A.-P."/>
            <person name="Barbazuk W.B."/>
            <person name="Baucom R.S."/>
            <person name="Brutnell T.P."/>
            <person name="Carpita N.C."/>
            <person name="Chaparro C."/>
            <person name="Chia J.-M."/>
            <person name="Deragon J.-M."/>
            <person name="Estill J.C."/>
            <person name="Fu Y."/>
            <person name="Jeddeloh J.A."/>
            <person name="Han Y."/>
            <person name="Lee H."/>
            <person name="Li P."/>
            <person name="Lisch D.R."/>
            <person name="Liu S."/>
            <person name="Liu Z."/>
            <person name="Nagel D.H."/>
            <person name="McCann M.C."/>
            <person name="SanMiguel P."/>
            <person name="Myers A.M."/>
            <person name="Nettleton D."/>
            <person name="Nguyen J."/>
            <person name="Penning B.W."/>
            <person name="Ponnala L."/>
            <person name="Schneider K.L."/>
            <person name="Schwartz D.C."/>
            <person name="Sharma A."/>
            <person name="Soderlund C."/>
            <person name="Springer N.M."/>
            <person name="Sun Q."/>
            <person name="Wang H."/>
            <person name="Waterman M."/>
            <person name="Westerman R."/>
            <person name="Wolfgruber T.K."/>
            <person name="Yang L."/>
            <person name="Yu Y."/>
            <person name="Zhang L."/>
            <person name="Zhou S."/>
            <person name="Zhu Q."/>
            <person name="Bennetzen J.L."/>
            <person name="Dawe R.K."/>
            <person name="Jiang J."/>
            <person name="Jiang N."/>
            <person name="Presting G.G."/>
            <person name="Wessler S.R."/>
            <person name="Aluru S."/>
            <person name="Martienssen R.A."/>
            <person name="Clifton S.W."/>
            <person name="McCombie W.R."/>
            <person name="Wing R.A."/>
            <person name="Wilson R.K."/>
        </authorList>
    </citation>
    <scope>NUCLEOTIDE SEQUENCE [LARGE SCALE GENOMIC DNA]</scope>
    <source>
        <strain evidence="13">cv. B73</strain>
    </source>
</reference>
<dbReference type="PROSITE" id="PS00387">
    <property type="entry name" value="PPASE"/>
    <property type="match status" value="1"/>
</dbReference>
<accession>A0A804RNU8</accession>
<evidence type="ECO:0000313" key="13">
    <source>
        <dbReference type="Proteomes" id="UP000007305"/>
    </source>
</evidence>
<dbReference type="InterPro" id="IPR008162">
    <property type="entry name" value="Pyrophosphatase"/>
</dbReference>
<comment type="catalytic activity">
    <reaction evidence="8">
        <text>diphosphate + H2O = 2 phosphate + H(+)</text>
        <dbReference type="Rhea" id="RHEA:24576"/>
        <dbReference type="ChEBI" id="CHEBI:15377"/>
        <dbReference type="ChEBI" id="CHEBI:15378"/>
        <dbReference type="ChEBI" id="CHEBI:33019"/>
        <dbReference type="ChEBI" id="CHEBI:43474"/>
        <dbReference type="EC" id="3.6.1.1"/>
    </reaction>
</comment>
<feature type="transmembrane region" description="Helical" evidence="11">
    <location>
        <begin position="183"/>
        <end position="205"/>
    </location>
</feature>
<protein>
    <recommendedName>
        <fullName evidence="9">Soluble inorganic pyrophosphatase</fullName>
        <ecNumber evidence="3">3.6.1.1</ecNumber>
    </recommendedName>
    <alternativeName>
        <fullName evidence="7">Pyrophosphate phospho-hydrolase</fullName>
    </alternativeName>
</protein>
<sequence>MSEEDKAAASAEQPKRAPKLNERILSSLSRRSVAAHPWHDLEIGPGAPAVFNVVVEITKGSKVKYELDKKTGLIKVDRVLYSSVVYPHNYGFIPRTLCEDNDPMDVLVLMQEPVVPGSFLRARAIGLMPMIDQGEKDDKIIAVCADDPEYRHYNDISELSPHRLQEIKRFFEDCILRLIHLLFSYYTCSSIFWMITFTQVGICFLSDISQTRKTRTKKSQLMHSCPRQQLKKPFSTPWTCMPSIFCKA</sequence>
<evidence type="ECO:0000256" key="11">
    <source>
        <dbReference type="SAM" id="Phobius"/>
    </source>
</evidence>
<reference evidence="12" key="2">
    <citation type="submission" date="2019-07" db="EMBL/GenBank/DDBJ databases">
        <authorList>
            <person name="Seetharam A."/>
            <person name="Woodhouse M."/>
            <person name="Cannon E."/>
        </authorList>
    </citation>
    <scope>NUCLEOTIDE SEQUENCE [LARGE SCALE GENOMIC DNA]</scope>
    <source>
        <strain evidence="12">cv. B73</strain>
    </source>
</reference>
<keyword evidence="4" id="KW-0479">Metal-binding</keyword>
<keyword evidence="11" id="KW-1133">Transmembrane helix</keyword>
<dbReference type="Pfam" id="PF00719">
    <property type="entry name" value="Pyrophosphatase"/>
    <property type="match status" value="1"/>
</dbReference>
<dbReference type="EnsemblPlants" id="Zm00001eb434320_T002">
    <property type="protein sequence ID" value="Zm00001eb434320_P002"/>
    <property type="gene ID" value="Zm00001eb434320"/>
</dbReference>
<dbReference type="AlphaFoldDB" id="A0A804RNU8"/>
<evidence type="ECO:0000256" key="1">
    <source>
        <dbReference type="ARBA" id="ARBA00001946"/>
    </source>
</evidence>
<reference evidence="12" key="3">
    <citation type="submission" date="2021-05" db="UniProtKB">
        <authorList>
            <consortium name="EnsemblPlants"/>
        </authorList>
    </citation>
    <scope>IDENTIFICATION</scope>
    <source>
        <strain evidence="12">cv. B73</strain>
    </source>
</reference>
<evidence type="ECO:0000256" key="6">
    <source>
        <dbReference type="ARBA" id="ARBA00022842"/>
    </source>
</evidence>
<dbReference type="InParanoid" id="A0A804RNU8"/>
<proteinExistence type="evidence at protein level"/>
<organism evidence="12 13">
    <name type="scientific">Zea mays</name>
    <name type="common">Maize</name>
    <dbReference type="NCBI Taxonomy" id="4577"/>
    <lineage>
        <taxon>Eukaryota</taxon>
        <taxon>Viridiplantae</taxon>
        <taxon>Streptophyta</taxon>
        <taxon>Embryophyta</taxon>
        <taxon>Tracheophyta</taxon>
        <taxon>Spermatophyta</taxon>
        <taxon>Magnoliopsida</taxon>
        <taxon>Liliopsida</taxon>
        <taxon>Poales</taxon>
        <taxon>Poaceae</taxon>
        <taxon>PACMAD clade</taxon>
        <taxon>Panicoideae</taxon>
        <taxon>Andropogonodae</taxon>
        <taxon>Andropogoneae</taxon>
        <taxon>Tripsacinae</taxon>
        <taxon>Zea</taxon>
    </lineage>
</organism>
<dbReference type="GO" id="GO:0000287">
    <property type="term" value="F:magnesium ion binding"/>
    <property type="evidence" value="ECO:0007669"/>
    <property type="project" value="InterPro"/>
</dbReference>
<dbReference type="Gene3D" id="3.90.80.10">
    <property type="entry name" value="Inorganic pyrophosphatase"/>
    <property type="match status" value="1"/>
</dbReference>
<keyword evidence="6" id="KW-0460">Magnesium</keyword>
<dbReference type="GO" id="GO:0004427">
    <property type="term" value="F:inorganic diphosphate phosphatase activity"/>
    <property type="evidence" value="ECO:0000318"/>
    <property type="project" value="GO_Central"/>
</dbReference>
<evidence type="ECO:0000256" key="4">
    <source>
        <dbReference type="ARBA" id="ARBA00022723"/>
    </source>
</evidence>
<name>A0A804RNU8_MAIZE</name>
<keyword evidence="5" id="KW-0378">Hydrolase</keyword>
<evidence type="ECO:0007829" key="14">
    <source>
        <dbReference type="PeptideAtlas" id="A0A804RNU8"/>
    </source>
</evidence>
<keyword evidence="11" id="KW-0812">Transmembrane</keyword>
<comment type="cofactor">
    <cofactor evidence="1">
        <name>Mg(2+)</name>
        <dbReference type="ChEBI" id="CHEBI:18420"/>
    </cofactor>
</comment>
<evidence type="ECO:0000256" key="7">
    <source>
        <dbReference type="ARBA" id="ARBA00032535"/>
    </source>
</evidence>
<dbReference type="OrthoDB" id="1608002at2759"/>
<feature type="region of interest" description="Disordered" evidence="10">
    <location>
        <begin position="1"/>
        <end position="20"/>
    </location>
</feature>
<dbReference type="GO" id="GO:0006796">
    <property type="term" value="P:phosphate-containing compound metabolic process"/>
    <property type="evidence" value="ECO:0000318"/>
    <property type="project" value="GO_Central"/>
</dbReference>
<dbReference type="CDD" id="cd00412">
    <property type="entry name" value="pyrophosphatase"/>
    <property type="match status" value="1"/>
</dbReference>
<keyword evidence="11" id="KW-0472">Membrane</keyword>
<evidence type="ECO:0000313" key="12">
    <source>
        <dbReference type="EnsemblPlants" id="Zm00001eb434320_P002"/>
    </source>
</evidence>
<comment type="similarity">
    <text evidence="2">Belongs to the PPase family.</text>
</comment>
<dbReference type="SUPFAM" id="SSF50324">
    <property type="entry name" value="Inorganic pyrophosphatase"/>
    <property type="match status" value="1"/>
</dbReference>
<evidence type="ECO:0000256" key="3">
    <source>
        <dbReference type="ARBA" id="ARBA00012146"/>
    </source>
</evidence>
<keyword evidence="13" id="KW-1185">Reference proteome</keyword>
<keyword evidence="14" id="KW-1267">Proteomics identification</keyword>
<dbReference type="Proteomes" id="UP000007305">
    <property type="component" value="Chromosome 10"/>
</dbReference>
<dbReference type="EC" id="3.6.1.1" evidence="3"/>
<evidence type="ECO:0000256" key="9">
    <source>
        <dbReference type="ARBA" id="ARBA00067975"/>
    </source>
</evidence>
<evidence type="ECO:0000256" key="10">
    <source>
        <dbReference type="SAM" id="MobiDB-lite"/>
    </source>
</evidence>
<gene>
    <name evidence="12" type="primary">LOC100282768</name>
</gene>
<dbReference type="HAMAP" id="MF_00209">
    <property type="entry name" value="Inorganic_PPase"/>
    <property type="match status" value="1"/>
</dbReference>
<evidence type="ECO:0000256" key="5">
    <source>
        <dbReference type="ARBA" id="ARBA00022801"/>
    </source>
</evidence>
<evidence type="ECO:0000256" key="2">
    <source>
        <dbReference type="ARBA" id="ARBA00006220"/>
    </source>
</evidence>
<evidence type="ECO:0000256" key="8">
    <source>
        <dbReference type="ARBA" id="ARBA00047820"/>
    </source>
</evidence>
<dbReference type="PANTHER" id="PTHR10286">
    <property type="entry name" value="INORGANIC PYROPHOSPHATASE"/>
    <property type="match status" value="1"/>
</dbReference>